<sequence length="270" mass="29054">MKAIKFTGFILAAILSNTRLMAQEQQLVVPLSDPGKAYKLNVGLTSGSIKVSGYDGKDVVIDVTGAPERNKNQHETENGMKRLSGGQNVAVNAREKNNEINVEAENMKTVSLELKVPKNATSIKLSTVNNGNINVNDVSGALEIQNVNGFISALNISGSVVANTVNGKVLVTFKNMDPKAAMAFSTLNGNVDVTFPASLKANFKIRSDQGQVYSDFDMVGDSSHPKATKTAKDGMYRLTIEDWIYGKVAGGGPEILMKNMNGNIYLHKTK</sequence>
<dbReference type="Proteomes" id="UP000318733">
    <property type="component" value="Unassembled WGS sequence"/>
</dbReference>
<protein>
    <submittedName>
        <fullName evidence="2">DUF4097 domain-containing protein</fullName>
    </submittedName>
</protein>
<name>A0A556MKU9_9SPHI</name>
<gene>
    <name evidence="2" type="ORF">FO440_12135</name>
</gene>
<dbReference type="OrthoDB" id="787698at2"/>
<feature type="chain" id="PRO_5022072931" evidence="1">
    <location>
        <begin position="23"/>
        <end position="270"/>
    </location>
</feature>
<feature type="signal peptide" evidence="1">
    <location>
        <begin position="1"/>
        <end position="22"/>
    </location>
</feature>
<organism evidence="2 3">
    <name type="scientific">Mucilaginibacter corticis</name>
    <dbReference type="NCBI Taxonomy" id="2597670"/>
    <lineage>
        <taxon>Bacteria</taxon>
        <taxon>Pseudomonadati</taxon>
        <taxon>Bacteroidota</taxon>
        <taxon>Sphingobacteriia</taxon>
        <taxon>Sphingobacteriales</taxon>
        <taxon>Sphingobacteriaceae</taxon>
        <taxon>Mucilaginibacter</taxon>
    </lineage>
</organism>
<dbReference type="EMBL" id="VLPK01000002">
    <property type="protein sequence ID" value="TSJ40498.1"/>
    <property type="molecule type" value="Genomic_DNA"/>
</dbReference>
<accession>A0A556MKU9</accession>
<evidence type="ECO:0000313" key="3">
    <source>
        <dbReference type="Proteomes" id="UP000318733"/>
    </source>
</evidence>
<comment type="caution">
    <text evidence="2">The sequence shown here is derived from an EMBL/GenBank/DDBJ whole genome shotgun (WGS) entry which is preliminary data.</text>
</comment>
<keyword evidence="3" id="KW-1185">Reference proteome</keyword>
<keyword evidence="1" id="KW-0732">Signal</keyword>
<reference evidence="2 3" key="1">
    <citation type="submission" date="2019-07" db="EMBL/GenBank/DDBJ databases">
        <authorList>
            <person name="Huq M.A."/>
        </authorList>
    </citation>
    <scope>NUCLEOTIDE SEQUENCE [LARGE SCALE GENOMIC DNA]</scope>
    <source>
        <strain evidence="2 3">MAH-19</strain>
    </source>
</reference>
<evidence type="ECO:0000256" key="1">
    <source>
        <dbReference type="SAM" id="SignalP"/>
    </source>
</evidence>
<dbReference type="AlphaFoldDB" id="A0A556MKU9"/>
<dbReference type="RefSeq" id="WP_144248536.1">
    <property type="nucleotide sequence ID" value="NZ_VLPK01000002.1"/>
</dbReference>
<evidence type="ECO:0000313" key="2">
    <source>
        <dbReference type="EMBL" id="TSJ40498.1"/>
    </source>
</evidence>
<proteinExistence type="predicted"/>